<evidence type="ECO:0000313" key="4">
    <source>
        <dbReference type="EMBL" id="PWW79574.1"/>
    </source>
</evidence>
<feature type="compositionally biased region" description="Pro residues" evidence="1">
    <location>
        <begin position="221"/>
        <end position="231"/>
    </location>
</feature>
<reference evidence="4 5" key="1">
    <citation type="submission" date="2018-03" db="EMBL/GenBank/DDBJ databases">
        <title>Genomes of Pezizomycetes fungi and the evolution of truffles.</title>
        <authorList>
            <person name="Murat C."/>
            <person name="Payen T."/>
            <person name="Noel B."/>
            <person name="Kuo A."/>
            <person name="Martin F.M."/>
        </authorList>
    </citation>
    <scope>NUCLEOTIDE SEQUENCE [LARGE SCALE GENOMIC DNA]</scope>
    <source>
        <strain evidence="4">091103-1</strain>
    </source>
</reference>
<feature type="region of interest" description="Disordered" evidence="1">
    <location>
        <begin position="339"/>
        <end position="364"/>
    </location>
</feature>
<keyword evidence="2" id="KW-0472">Membrane</keyword>
<dbReference type="OrthoDB" id="5411141at2759"/>
<dbReference type="EMBL" id="PYWC01000007">
    <property type="protein sequence ID" value="PWW79574.1"/>
    <property type="molecule type" value="Genomic_DNA"/>
</dbReference>
<feature type="signal peptide" evidence="3">
    <location>
        <begin position="1"/>
        <end position="23"/>
    </location>
</feature>
<gene>
    <name evidence="4" type="ORF">C7212DRAFT_350422</name>
</gene>
<evidence type="ECO:0008006" key="6">
    <source>
        <dbReference type="Google" id="ProtNLM"/>
    </source>
</evidence>
<feature type="region of interest" description="Disordered" evidence="1">
    <location>
        <begin position="115"/>
        <end position="274"/>
    </location>
</feature>
<name>A0A317SZ18_9PEZI</name>
<keyword evidence="3" id="KW-0732">Signal</keyword>
<feature type="chain" id="PRO_5016340283" description="Transmembrane protein" evidence="3">
    <location>
        <begin position="24"/>
        <end position="390"/>
    </location>
</feature>
<feature type="compositionally biased region" description="Basic and acidic residues" evidence="1">
    <location>
        <begin position="115"/>
        <end position="126"/>
    </location>
</feature>
<keyword evidence="5" id="KW-1185">Reference proteome</keyword>
<evidence type="ECO:0000313" key="5">
    <source>
        <dbReference type="Proteomes" id="UP000246991"/>
    </source>
</evidence>
<comment type="caution">
    <text evidence="4">The sequence shown here is derived from an EMBL/GenBank/DDBJ whole genome shotgun (WGS) entry which is preliminary data.</text>
</comment>
<dbReference type="STRING" id="42249.A0A317SZ18"/>
<dbReference type="AlphaFoldDB" id="A0A317SZ18"/>
<evidence type="ECO:0000256" key="3">
    <source>
        <dbReference type="SAM" id="SignalP"/>
    </source>
</evidence>
<feature type="compositionally biased region" description="Low complexity" evidence="1">
    <location>
        <begin position="241"/>
        <end position="260"/>
    </location>
</feature>
<evidence type="ECO:0000256" key="2">
    <source>
        <dbReference type="SAM" id="Phobius"/>
    </source>
</evidence>
<accession>A0A317SZ18</accession>
<evidence type="ECO:0000256" key="1">
    <source>
        <dbReference type="SAM" id="MobiDB-lite"/>
    </source>
</evidence>
<keyword evidence="2" id="KW-0812">Transmembrane</keyword>
<protein>
    <recommendedName>
        <fullName evidence="6">Transmembrane protein</fullName>
    </recommendedName>
</protein>
<dbReference type="Proteomes" id="UP000246991">
    <property type="component" value="Unassembled WGS sequence"/>
</dbReference>
<proteinExistence type="predicted"/>
<organism evidence="4 5">
    <name type="scientific">Tuber magnatum</name>
    <name type="common">white Piedmont truffle</name>
    <dbReference type="NCBI Taxonomy" id="42249"/>
    <lineage>
        <taxon>Eukaryota</taxon>
        <taxon>Fungi</taxon>
        <taxon>Dikarya</taxon>
        <taxon>Ascomycota</taxon>
        <taxon>Pezizomycotina</taxon>
        <taxon>Pezizomycetes</taxon>
        <taxon>Pezizales</taxon>
        <taxon>Tuberaceae</taxon>
        <taxon>Tuber</taxon>
    </lineage>
</organism>
<sequence>MPISKKLRLEYVAEWLLVVSASALPMEQSPVVEGAAGSMAVMLGLNPSEGAGSQHVRVEGRQGTSTVANNLLVAGGAAAAFIFVAAIAFWLYKTRGRTFRRANFRRWNRGAEYRRRGGDTTYDEKSSVYPQSTIFGGGSSTQPVMERKHSVPGVPFPPPAALAPSDTSLGRHQSRKHLLSRTSHLLPEKRPVSSPSPVDEKGTFYDGDSDVDSFSSSPQQEEPPLPPPPLPILFHFKRQTPKTTPTSTNTYNRQQPYTQTYPPPPIPESETSQRNAPQMVSRFSWTTTATLEAPSGAKSVRSSLDSEPRFRGVNSWVSHQAGRLGRKERLAQLQLEQQQEEEQAWDIPLGSPPETPSAFRHHPGAPVSFLEHRARMEAAAMDGRLSRGGR</sequence>
<feature type="transmembrane region" description="Helical" evidence="2">
    <location>
        <begin position="71"/>
        <end position="92"/>
    </location>
</feature>
<keyword evidence="2" id="KW-1133">Transmembrane helix</keyword>